<sequence length="217" mass="23321">MSRAIIDLPRFLLRASLVDWDIDWRGQSAGGDTAGGEQVVYNAFPRWVGSPRIILPGPMIGVWRAIRAQAEGRVNAYRVPMVDPVSLRPQARDWRADLQAWQRGIYRPHRPVVTCTTAVAAGATTITVNEALAGQPVRVGAFLSYDDWPFVVTGRAGAGAAVTLSVKMLRTAIPAGAAIDLAASGVFLGTSDTMGNPAYDTSGVASVDLDFREWIGR</sequence>
<name>A0A6L7GBQ7_9RHOB</name>
<evidence type="ECO:0000313" key="1">
    <source>
        <dbReference type="EMBL" id="MXN21142.1"/>
    </source>
</evidence>
<dbReference type="EMBL" id="WUMU01000048">
    <property type="protein sequence ID" value="MXN21142.1"/>
    <property type="molecule type" value="Genomic_DNA"/>
</dbReference>
<proteinExistence type="predicted"/>
<protein>
    <submittedName>
        <fullName evidence="1">Uncharacterized protein</fullName>
    </submittedName>
</protein>
<reference evidence="1 2" key="1">
    <citation type="submission" date="2019-12" db="EMBL/GenBank/DDBJ databases">
        <authorList>
            <person name="Li M."/>
        </authorList>
    </citation>
    <scope>NUCLEOTIDE SEQUENCE [LARGE SCALE GENOMIC DNA]</scope>
    <source>
        <strain evidence="1 2">GBMRC 2024</strain>
    </source>
</reference>
<accession>A0A6L7GBQ7</accession>
<comment type="caution">
    <text evidence="1">The sequence shown here is derived from an EMBL/GenBank/DDBJ whole genome shotgun (WGS) entry which is preliminary data.</text>
</comment>
<dbReference type="RefSeq" id="WP_160897254.1">
    <property type="nucleotide sequence ID" value="NZ_WUMU01000048.1"/>
</dbReference>
<evidence type="ECO:0000313" key="2">
    <source>
        <dbReference type="Proteomes" id="UP000477911"/>
    </source>
</evidence>
<dbReference type="AlphaFoldDB" id="A0A6L7GBQ7"/>
<keyword evidence="2" id="KW-1185">Reference proteome</keyword>
<organism evidence="1 2">
    <name type="scientific">Pseudooceanicola albus</name>
    <dbReference type="NCBI Taxonomy" id="2692189"/>
    <lineage>
        <taxon>Bacteria</taxon>
        <taxon>Pseudomonadati</taxon>
        <taxon>Pseudomonadota</taxon>
        <taxon>Alphaproteobacteria</taxon>
        <taxon>Rhodobacterales</taxon>
        <taxon>Paracoccaceae</taxon>
        <taxon>Pseudooceanicola</taxon>
    </lineage>
</organism>
<gene>
    <name evidence="1" type="ORF">GR170_25270</name>
</gene>
<dbReference type="Proteomes" id="UP000477911">
    <property type="component" value="Unassembled WGS sequence"/>
</dbReference>